<dbReference type="RefSeq" id="WP_229781368.1">
    <property type="nucleotide sequence ID" value="NZ_BMQG01000032.1"/>
</dbReference>
<accession>A0A8H9GTQ4</accession>
<dbReference type="GO" id="GO:0003677">
    <property type="term" value="F:DNA binding"/>
    <property type="evidence" value="ECO:0007669"/>
    <property type="project" value="InterPro"/>
</dbReference>
<keyword evidence="6" id="KW-0378">Hydrolase</keyword>
<evidence type="ECO:0000256" key="3">
    <source>
        <dbReference type="ARBA" id="ARBA00022679"/>
    </source>
</evidence>
<evidence type="ECO:0000259" key="4">
    <source>
        <dbReference type="Pfam" id="PF01555"/>
    </source>
</evidence>
<keyword evidence="6" id="KW-0255">Endonuclease</keyword>
<dbReference type="GO" id="GO:0004519">
    <property type="term" value="F:endonuclease activity"/>
    <property type="evidence" value="ECO:0007669"/>
    <property type="project" value="UniProtKB-KW"/>
</dbReference>
<dbReference type="Pfam" id="PF01555">
    <property type="entry name" value="N6_N4_Mtase"/>
    <property type="match status" value="1"/>
</dbReference>
<comment type="caution">
    <text evidence="6">The sequence shown here is derived from an EMBL/GenBank/DDBJ whole genome shotgun (WGS) entry which is preliminary data.</text>
</comment>
<keyword evidence="3" id="KW-0808">Transferase</keyword>
<keyword evidence="2" id="KW-0489">Methyltransferase</keyword>
<feature type="domain" description="Restriction endonuclease type IV Mrr" evidence="5">
    <location>
        <begin position="408"/>
        <end position="488"/>
    </location>
</feature>
<dbReference type="InterPro" id="IPR007560">
    <property type="entry name" value="Restrct_endonuc_IV_Mrr"/>
</dbReference>
<dbReference type="PRINTS" id="PR00508">
    <property type="entry name" value="S21N4MTFRASE"/>
</dbReference>
<dbReference type="InterPro" id="IPR001091">
    <property type="entry name" value="RM_Methyltransferase"/>
</dbReference>
<keyword evidence="6" id="KW-0540">Nuclease</keyword>
<keyword evidence="7" id="KW-1185">Reference proteome</keyword>
<evidence type="ECO:0000256" key="2">
    <source>
        <dbReference type="ARBA" id="ARBA00022603"/>
    </source>
</evidence>
<dbReference type="Pfam" id="PF04471">
    <property type="entry name" value="Mrr_cat"/>
    <property type="match status" value="1"/>
</dbReference>
<evidence type="ECO:0000313" key="7">
    <source>
        <dbReference type="Proteomes" id="UP000600547"/>
    </source>
</evidence>
<feature type="domain" description="DNA methylase N-4/N-6" evidence="4">
    <location>
        <begin position="22"/>
        <end position="347"/>
    </location>
</feature>
<evidence type="ECO:0000313" key="6">
    <source>
        <dbReference type="EMBL" id="GGM59863.1"/>
    </source>
</evidence>
<sequence length="551" mass="61066">MNHLYYGDNLSVLREFIASDSVDLIYLDPPFNSQADYNVIFHDQSGERSGAQILAFGDTWTWGQESEQAMSDLLVSHGQLAQFLEHLVGFLGRNSLSAYLVMMAVRLVELHRVLKPTGSLYLHCDPAASHYLKMLLDVIFGSKHFLNEIVWKRTSAHNSAKRFGPIHDIILIYTKSGNFVWNGSFMAYDAEYIAHRFKRVEGGRPWKDADLTGAGVRNGETGKPWRGFDVTQKGRHWAYPPSELDSLDQLGLIYWPDKDGAWPRLKKFLDEAQGVPAQDIWTDITPLNSQSFERLGYPTQKPVALLERIICASSNPGDVVLDPFCGCGTTISAAQKLGRQWMGIDITHLSVGLIKARLKRDFDLLPKQDYQEHGTPRDLAAAQYFAAQDPFQFQFWIVGEIGAQAFGGMGDTRKGKKGGDTGIDGQLFFRTPDGVKIERAIVSVKAGRNLNPAMVRDLRGTVEREKAAVGVLLLAYEPTRGMVQEAASAGVYSWGGRVYPKLQLLTVAQLLAGQQPELPRGIVNVSLEQKPAKALTGRAARDRGAAPLFGS</sequence>
<evidence type="ECO:0000256" key="1">
    <source>
        <dbReference type="ARBA" id="ARBA00006594"/>
    </source>
</evidence>
<dbReference type="AlphaFoldDB" id="A0A8H9GTQ4"/>
<dbReference type="PROSITE" id="PS00092">
    <property type="entry name" value="N6_MTASE"/>
    <property type="match status" value="1"/>
</dbReference>
<proteinExistence type="inferred from homology"/>
<comment type="similarity">
    <text evidence="1">Belongs to the N(4)/N(6)-methyltransferase family.</text>
</comment>
<dbReference type="PANTHER" id="PTHR13370">
    <property type="entry name" value="RNA METHYLASE-RELATED"/>
    <property type="match status" value="1"/>
</dbReference>
<dbReference type="GO" id="GO:0032259">
    <property type="term" value="P:methylation"/>
    <property type="evidence" value="ECO:0007669"/>
    <property type="project" value="UniProtKB-KW"/>
</dbReference>
<dbReference type="GO" id="GO:0009307">
    <property type="term" value="P:DNA restriction-modification system"/>
    <property type="evidence" value="ECO:0007669"/>
    <property type="project" value="InterPro"/>
</dbReference>
<dbReference type="GO" id="GO:0008170">
    <property type="term" value="F:N-methyltransferase activity"/>
    <property type="evidence" value="ECO:0007669"/>
    <property type="project" value="InterPro"/>
</dbReference>
<dbReference type="EMBL" id="BMQG01000032">
    <property type="protein sequence ID" value="GGM59863.1"/>
    <property type="molecule type" value="Genomic_DNA"/>
</dbReference>
<gene>
    <name evidence="6" type="ORF">GCM10008956_39460</name>
</gene>
<dbReference type="GO" id="GO:0005737">
    <property type="term" value="C:cytoplasm"/>
    <property type="evidence" value="ECO:0007669"/>
    <property type="project" value="TreeGrafter"/>
</dbReference>
<dbReference type="Proteomes" id="UP000600547">
    <property type="component" value="Unassembled WGS sequence"/>
</dbReference>
<dbReference type="InterPro" id="IPR002941">
    <property type="entry name" value="DNA_methylase_N4/N6"/>
</dbReference>
<dbReference type="SUPFAM" id="SSF53335">
    <property type="entry name" value="S-adenosyl-L-methionine-dependent methyltransferases"/>
    <property type="match status" value="1"/>
</dbReference>
<dbReference type="PANTHER" id="PTHR13370:SF3">
    <property type="entry name" value="TRNA (GUANINE(10)-N2)-METHYLTRANSFERASE HOMOLOG"/>
    <property type="match status" value="1"/>
</dbReference>
<dbReference type="InterPro" id="IPR029063">
    <property type="entry name" value="SAM-dependent_MTases_sf"/>
</dbReference>
<organism evidence="6 7">
    <name type="scientific">Deinococcus arenae</name>
    <dbReference type="NCBI Taxonomy" id="1452751"/>
    <lineage>
        <taxon>Bacteria</taxon>
        <taxon>Thermotogati</taxon>
        <taxon>Deinococcota</taxon>
        <taxon>Deinococci</taxon>
        <taxon>Deinococcales</taxon>
        <taxon>Deinococcaceae</taxon>
        <taxon>Deinococcus</taxon>
    </lineage>
</organism>
<reference evidence="7" key="1">
    <citation type="journal article" date="2019" name="Int. J. Syst. Evol. Microbiol.">
        <title>The Global Catalogue of Microorganisms (GCM) 10K type strain sequencing project: providing services to taxonomists for standard genome sequencing and annotation.</title>
        <authorList>
            <consortium name="The Broad Institute Genomics Platform"/>
            <consortium name="The Broad Institute Genome Sequencing Center for Infectious Disease"/>
            <person name="Wu L."/>
            <person name="Ma J."/>
        </authorList>
    </citation>
    <scope>NUCLEOTIDE SEQUENCE [LARGE SCALE GENOMIC DNA]</scope>
    <source>
        <strain evidence="7">JCM 31047</strain>
    </source>
</reference>
<dbReference type="InterPro" id="IPR002052">
    <property type="entry name" value="DNA_methylase_N6_adenine_CS"/>
</dbReference>
<protein>
    <submittedName>
        <fullName evidence="6">Restriction endonuclease subunit M</fullName>
    </submittedName>
</protein>
<evidence type="ECO:0000259" key="5">
    <source>
        <dbReference type="Pfam" id="PF04471"/>
    </source>
</evidence>
<dbReference type="Gene3D" id="3.40.50.150">
    <property type="entry name" value="Vaccinia Virus protein VP39"/>
    <property type="match status" value="1"/>
</dbReference>
<name>A0A8H9GTQ4_9DEIO</name>